<keyword evidence="2" id="KW-1185">Reference proteome</keyword>
<dbReference type="EMBL" id="JARBDR010000018">
    <property type="protein sequence ID" value="KAJ8322243.1"/>
    <property type="molecule type" value="Genomic_DNA"/>
</dbReference>
<evidence type="ECO:0000313" key="2">
    <source>
        <dbReference type="Proteomes" id="UP001217089"/>
    </source>
</evidence>
<evidence type="ECO:0000313" key="1">
    <source>
        <dbReference type="EMBL" id="KAJ8322243.1"/>
    </source>
</evidence>
<comment type="caution">
    <text evidence="1">The sequence shown here is derived from an EMBL/GenBank/DDBJ whole genome shotgun (WGS) entry which is preliminary data.</text>
</comment>
<proteinExistence type="predicted"/>
<dbReference type="Proteomes" id="UP001217089">
    <property type="component" value="Unassembled WGS sequence"/>
</dbReference>
<reference evidence="1 2" key="1">
    <citation type="submission" date="2022-12" db="EMBL/GenBank/DDBJ databases">
        <title>Chromosome-level genome of Tegillarca granosa.</title>
        <authorList>
            <person name="Kim J."/>
        </authorList>
    </citation>
    <scope>NUCLEOTIDE SEQUENCE [LARGE SCALE GENOMIC DNA]</scope>
    <source>
        <strain evidence="1">Teg-2019</strain>
        <tissue evidence="1">Adductor muscle</tissue>
    </source>
</reference>
<gene>
    <name evidence="1" type="ORF">KUTeg_000714</name>
</gene>
<protein>
    <submittedName>
        <fullName evidence="1">Uncharacterized protein</fullName>
    </submittedName>
</protein>
<accession>A0ABQ9G2M9</accession>
<organism evidence="1 2">
    <name type="scientific">Tegillarca granosa</name>
    <name type="common">Malaysian cockle</name>
    <name type="synonym">Anadara granosa</name>
    <dbReference type="NCBI Taxonomy" id="220873"/>
    <lineage>
        <taxon>Eukaryota</taxon>
        <taxon>Metazoa</taxon>
        <taxon>Spiralia</taxon>
        <taxon>Lophotrochozoa</taxon>
        <taxon>Mollusca</taxon>
        <taxon>Bivalvia</taxon>
        <taxon>Autobranchia</taxon>
        <taxon>Pteriomorphia</taxon>
        <taxon>Arcoida</taxon>
        <taxon>Arcoidea</taxon>
        <taxon>Arcidae</taxon>
        <taxon>Tegillarca</taxon>
    </lineage>
</organism>
<sequence length="301" mass="32941">MPSSVVIDIPTSDGTNTLTPQRNPTQCVYPNLLFCISPFVTSSVCRTDSQFENGHIQGRVDSAAVDEASGLAASRTHTNILYTHNDKGGQPEVYAISAETGHLVATYTISGIQNYDWEDIAVGNCQNGGGFCIFIGEFGDHAGDGARKIIYRIQEPAELGCNGHGNIDDCTHRKHVHNFDTGAKPKIAELPASAWGKDIPYHVTNDVTINIHSTHKDPVGGDISPDGNNVLIKAKDTVFYWRSSDASDYLSLLTTQPTELPYIHEPRGESVCWDSMGSGYYTLSEGLHQPLYYYRKTVPVF</sequence>
<name>A0ABQ9G2M9_TEGGR</name>